<dbReference type="InterPro" id="IPR011009">
    <property type="entry name" value="Kinase-like_dom_sf"/>
</dbReference>
<keyword evidence="2" id="KW-0808">Transferase</keyword>
<dbReference type="Pfam" id="PF00069">
    <property type="entry name" value="Pkinase"/>
    <property type="match status" value="1"/>
</dbReference>
<accession>A0ABU6CKB2</accession>
<feature type="compositionally biased region" description="Basic and acidic residues" evidence="6">
    <location>
        <begin position="97"/>
        <end position="107"/>
    </location>
</feature>
<gene>
    <name evidence="8" type="ORF">OKJ48_30605</name>
</gene>
<evidence type="ECO:0000256" key="3">
    <source>
        <dbReference type="ARBA" id="ARBA00022741"/>
    </source>
</evidence>
<dbReference type="Proteomes" id="UP001352223">
    <property type="component" value="Unassembled WGS sequence"/>
</dbReference>
<dbReference type="PANTHER" id="PTHR24351">
    <property type="entry name" value="RIBOSOMAL PROTEIN S6 KINASE"/>
    <property type="match status" value="1"/>
</dbReference>
<feature type="non-terminal residue" evidence="8">
    <location>
        <position position="583"/>
    </location>
</feature>
<dbReference type="SUPFAM" id="SSF56112">
    <property type="entry name" value="Protein kinase-like (PK-like)"/>
    <property type="match status" value="1"/>
</dbReference>
<dbReference type="Gene3D" id="1.10.510.10">
    <property type="entry name" value="Transferase(Phosphotransferase) domain 1"/>
    <property type="match status" value="1"/>
</dbReference>
<evidence type="ECO:0000313" key="9">
    <source>
        <dbReference type="Proteomes" id="UP001352223"/>
    </source>
</evidence>
<keyword evidence="1" id="KW-0723">Serine/threonine-protein kinase</keyword>
<evidence type="ECO:0000259" key="7">
    <source>
        <dbReference type="PROSITE" id="PS50011"/>
    </source>
</evidence>
<comment type="caution">
    <text evidence="8">The sequence shown here is derived from an EMBL/GenBank/DDBJ whole genome shotgun (WGS) entry which is preliminary data.</text>
</comment>
<feature type="region of interest" description="Disordered" evidence="6">
    <location>
        <begin position="385"/>
        <end position="406"/>
    </location>
</feature>
<evidence type="ECO:0000256" key="6">
    <source>
        <dbReference type="SAM" id="MobiDB-lite"/>
    </source>
</evidence>
<evidence type="ECO:0000313" key="8">
    <source>
        <dbReference type="EMBL" id="MEB3964547.1"/>
    </source>
</evidence>
<protein>
    <recommendedName>
        <fullName evidence="7">Protein kinase domain-containing protein</fullName>
    </recommendedName>
</protein>
<evidence type="ECO:0000256" key="5">
    <source>
        <dbReference type="ARBA" id="ARBA00022840"/>
    </source>
</evidence>
<dbReference type="EMBL" id="JAOZYB010000314">
    <property type="protein sequence ID" value="MEB3964547.1"/>
    <property type="molecule type" value="Genomic_DNA"/>
</dbReference>
<sequence>MADDFDETPANPADPSRKQPSPPTRRQRGPRTRKQRPSAAAPSPPTRRQQDAPPADDGQPEQAGRDGGPAGAVPSPRTRLQNPDAPTRTGRTATDPPTRREAGHAARSDFPQGLLDRYEPHNVAGVGSEGTVWHVRRLADGTDAAVKVAHPGQAMDLDTLEHLATPEFRRHVPRIHEFGEVAVGAVACGWVAMEYLPTTFEDHLTRRLRDGRPREERAHTERTVRELSDLLDFWQTRIDRNPLDLKPANILVRQRRGGGGDRDQFVVADFGGVARFTASQSYHDFQITALYMAPEQIVNQNLKATPWWTLGLVLYQVFTGRPLYVLGDDARITDEAWTRKLIVNHEVDLTAVTDTRQNLLLQGLLTKDPDDRWTAAEVGRWLRGENPPVIRPDAPDTAPGARHANRPITFHGTAHHEAESLAAAMAQHSTEAADWLAGPDGPRLATWLHDELEDTSYDSGQLLGLGRGPDKATRAAVAALSFVAVFAPSATPQYRGRRVDAEGIARIAQGQGAVAFLDELLKANVPIIAAGFDCAHPDCGERRCEVLLALADELPRTVEDIRGRARAVGRRGGGDGRLDQRET</sequence>
<feature type="domain" description="Protein kinase" evidence="7">
    <location>
        <begin position="118"/>
        <end position="389"/>
    </location>
</feature>
<evidence type="ECO:0000256" key="4">
    <source>
        <dbReference type="ARBA" id="ARBA00022777"/>
    </source>
</evidence>
<keyword evidence="3" id="KW-0547">Nucleotide-binding</keyword>
<feature type="compositionally biased region" description="Basic residues" evidence="6">
    <location>
        <begin position="25"/>
        <end position="36"/>
    </location>
</feature>
<evidence type="ECO:0000256" key="2">
    <source>
        <dbReference type="ARBA" id="ARBA00022679"/>
    </source>
</evidence>
<keyword evidence="5" id="KW-0067">ATP-binding</keyword>
<keyword evidence="9" id="KW-1185">Reference proteome</keyword>
<dbReference type="SMART" id="SM00220">
    <property type="entry name" value="S_TKc"/>
    <property type="match status" value="1"/>
</dbReference>
<name>A0ABU6CKB2_9ACTN</name>
<dbReference type="PROSITE" id="PS50011">
    <property type="entry name" value="PROTEIN_KINASE_DOM"/>
    <property type="match status" value="1"/>
</dbReference>
<proteinExistence type="predicted"/>
<reference evidence="8 9" key="1">
    <citation type="submission" date="2022-10" db="EMBL/GenBank/DDBJ databases">
        <authorList>
            <person name="Xie J."/>
            <person name="Shen N."/>
        </authorList>
    </citation>
    <scope>NUCLEOTIDE SEQUENCE [LARGE SCALE GENOMIC DNA]</scope>
    <source>
        <strain evidence="8 9">DSM 41681</strain>
    </source>
</reference>
<keyword evidence="4" id="KW-0418">Kinase</keyword>
<dbReference type="RefSeq" id="WP_411293811.1">
    <property type="nucleotide sequence ID" value="NZ_JAOZYB010000314.1"/>
</dbReference>
<organism evidence="8 9">
    <name type="scientific">Streptomyces kunmingensis</name>
    <dbReference type="NCBI Taxonomy" id="68225"/>
    <lineage>
        <taxon>Bacteria</taxon>
        <taxon>Bacillati</taxon>
        <taxon>Actinomycetota</taxon>
        <taxon>Actinomycetes</taxon>
        <taxon>Kitasatosporales</taxon>
        <taxon>Streptomycetaceae</taxon>
        <taxon>Streptomyces</taxon>
    </lineage>
</organism>
<dbReference type="InterPro" id="IPR000719">
    <property type="entry name" value="Prot_kinase_dom"/>
</dbReference>
<feature type="region of interest" description="Disordered" evidence="6">
    <location>
        <begin position="1"/>
        <end position="115"/>
    </location>
</feature>
<evidence type="ECO:0000256" key="1">
    <source>
        <dbReference type="ARBA" id="ARBA00022527"/>
    </source>
</evidence>